<reference evidence="2" key="1">
    <citation type="submission" date="2023-10" db="EMBL/GenBank/DDBJ databases">
        <authorList>
            <person name="Chen Y."/>
            <person name="Shah S."/>
            <person name="Dougan E. K."/>
            <person name="Thang M."/>
            <person name="Chan C."/>
        </authorList>
    </citation>
    <scope>NUCLEOTIDE SEQUENCE [LARGE SCALE GENOMIC DNA]</scope>
</reference>
<feature type="region of interest" description="Disordered" evidence="1">
    <location>
        <begin position="127"/>
        <end position="169"/>
    </location>
</feature>
<protein>
    <submittedName>
        <fullName evidence="2">Uncharacterized protein</fullName>
    </submittedName>
</protein>
<feature type="region of interest" description="Disordered" evidence="1">
    <location>
        <begin position="188"/>
        <end position="261"/>
    </location>
</feature>
<dbReference type="Gene3D" id="2.40.70.10">
    <property type="entry name" value="Acid Proteases"/>
    <property type="match status" value="1"/>
</dbReference>
<proteinExistence type="predicted"/>
<sequence>MPSYISRDDEAYHDVVKGFDTEYFKRQRMERLSARAKEWNSLYQELNWFLNQIVHEGPDDAADEANRLDNWLRNFTKTGLEEMPEYLDFGTNCQQAIPLDQLRGWLLLQRSRLTPTERAAVISAVEETSDYESIGEQLRVPWPDDELTNRDRKEKEHQGRQRDRGRIHAGWEQCEDEPDAEEHIYHEQSETSVGTENEDDNNPEEPPNSKPSDKDKRTSSRDPKAKTSRRGLCLKCGGNHETKDDMPRSQSADRDRGPKQGFSSLVFYNIQRDAEMEVTTIKHDRSLRELEDTPSKPEVPKRHDEKLPILAALEAAEQLRDLIYDATGKNIKMDTSQKTTFIFGDGNSKTCTGKATFPLNIAGVDGNLEIDILDAEAPLLIGVSVLRRLGAAIDCEKNEIYFKKLGRRAQLLSRPSGDFALTLVAEADFGF</sequence>
<feature type="non-terminal residue" evidence="2">
    <location>
        <position position="431"/>
    </location>
</feature>
<organism evidence="2 3">
    <name type="scientific">Prorocentrum cordatum</name>
    <dbReference type="NCBI Taxonomy" id="2364126"/>
    <lineage>
        <taxon>Eukaryota</taxon>
        <taxon>Sar</taxon>
        <taxon>Alveolata</taxon>
        <taxon>Dinophyceae</taxon>
        <taxon>Prorocentrales</taxon>
        <taxon>Prorocentraceae</taxon>
        <taxon>Prorocentrum</taxon>
    </lineage>
</organism>
<feature type="compositionally biased region" description="Basic and acidic residues" evidence="1">
    <location>
        <begin position="238"/>
        <end position="258"/>
    </location>
</feature>
<evidence type="ECO:0000256" key="1">
    <source>
        <dbReference type="SAM" id="MobiDB-lite"/>
    </source>
</evidence>
<name>A0ABN9TTB7_9DINO</name>
<accession>A0ABN9TTB7</accession>
<dbReference type="InterPro" id="IPR021109">
    <property type="entry name" value="Peptidase_aspartic_dom_sf"/>
</dbReference>
<gene>
    <name evidence="2" type="ORF">PCOR1329_LOCUS41391</name>
</gene>
<evidence type="ECO:0000313" key="3">
    <source>
        <dbReference type="Proteomes" id="UP001189429"/>
    </source>
</evidence>
<feature type="compositionally biased region" description="Basic and acidic residues" evidence="1">
    <location>
        <begin position="147"/>
        <end position="166"/>
    </location>
</feature>
<comment type="caution">
    <text evidence="2">The sequence shown here is derived from an EMBL/GenBank/DDBJ whole genome shotgun (WGS) entry which is preliminary data.</text>
</comment>
<evidence type="ECO:0000313" key="2">
    <source>
        <dbReference type="EMBL" id="CAK0848457.1"/>
    </source>
</evidence>
<keyword evidence="3" id="KW-1185">Reference proteome</keyword>
<feature type="compositionally biased region" description="Basic and acidic residues" evidence="1">
    <location>
        <begin position="211"/>
        <end position="225"/>
    </location>
</feature>
<dbReference type="EMBL" id="CAUYUJ010014982">
    <property type="protein sequence ID" value="CAK0848457.1"/>
    <property type="molecule type" value="Genomic_DNA"/>
</dbReference>
<dbReference type="Proteomes" id="UP001189429">
    <property type="component" value="Unassembled WGS sequence"/>
</dbReference>